<dbReference type="EMBL" id="KQ762400">
    <property type="protein sequence ID" value="OAD55911.1"/>
    <property type="molecule type" value="Genomic_DNA"/>
</dbReference>
<dbReference type="PANTHER" id="PTHR22133">
    <property type="entry name" value="AT01821P-RELATED"/>
    <property type="match status" value="1"/>
</dbReference>
<proteinExistence type="predicted"/>
<evidence type="ECO:0000313" key="4">
    <source>
        <dbReference type="Proteomes" id="UP000250275"/>
    </source>
</evidence>
<accession>A0A310SA38</accession>
<protein>
    <recommendedName>
        <fullName evidence="2">Deltamethrin resistance protein prag01 domain-containing protein</fullName>
    </recommendedName>
</protein>
<dbReference type="OrthoDB" id="9981889at2759"/>
<dbReference type="Proteomes" id="UP000250275">
    <property type="component" value="Unassembled WGS sequence"/>
</dbReference>
<reference evidence="3 4" key="1">
    <citation type="submission" date="2015-07" db="EMBL/GenBank/DDBJ databases">
        <title>The genome of Eufriesea mexicana.</title>
        <authorList>
            <person name="Pan H."/>
            <person name="Kapheim K."/>
        </authorList>
    </citation>
    <scope>NUCLEOTIDE SEQUENCE [LARGE SCALE GENOMIC DNA]</scope>
    <source>
        <strain evidence="3">0111107269</strain>
        <tissue evidence="3">Whole body</tissue>
    </source>
</reference>
<keyword evidence="4" id="KW-1185">Reference proteome</keyword>
<organism evidence="3 4">
    <name type="scientific">Eufriesea mexicana</name>
    <dbReference type="NCBI Taxonomy" id="516756"/>
    <lineage>
        <taxon>Eukaryota</taxon>
        <taxon>Metazoa</taxon>
        <taxon>Ecdysozoa</taxon>
        <taxon>Arthropoda</taxon>
        <taxon>Hexapoda</taxon>
        <taxon>Insecta</taxon>
        <taxon>Pterygota</taxon>
        <taxon>Neoptera</taxon>
        <taxon>Endopterygota</taxon>
        <taxon>Hymenoptera</taxon>
        <taxon>Apocrita</taxon>
        <taxon>Aculeata</taxon>
        <taxon>Apoidea</taxon>
        <taxon>Anthophila</taxon>
        <taxon>Apidae</taxon>
        <taxon>Eufriesea</taxon>
    </lineage>
</organism>
<feature type="domain" description="Deltamethrin resistance protein prag01" evidence="2">
    <location>
        <begin position="32"/>
        <end position="83"/>
    </location>
</feature>
<evidence type="ECO:0000259" key="2">
    <source>
        <dbReference type="Pfam" id="PF16020"/>
    </source>
</evidence>
<evidence type="ECO:0000256" key="1">
    <source>
        <dbReference type="SAM" id="Phobius"/>
    </source>
</evidence>
<dbReference type="AlphaFoldDB" id="A0A310SA38"/>
<keyword evidence="1" id="KW-0472">Membrane</keyword>
<dbReference type="PANTHER" id="PTHR22133:SF2">
    <property type="entry name" value="AT01821P-RELATED"/>
    <property type="match status" value="1"/>
</dbReference>
<keyword evidence="1" id="KW-0812">Transmembrane</keyword>
<evidence type="ECO:0000313" key="3">
    <source>
        <dbReference type="EMBL" id="OAD55911.1"/>
    </source>
</evidence>
<keyword evidence="1" id="KW-1133">Transmembrane helix</keyword>
<gene>
    <name evidence="3" type="ORF">WN48_04161</name>
</gene>
<sequence length="89" mass="10104">MLRHILQPIVRNTRIGVRSYHVPDNVKPPSMDEIPVPNGSWQESHAKLQRKYNLQLIAGIVIFIGTIAYGRVTGLLWLNYSAPVPKDED</sequence>
<feature type="transmembrane region" description="Helical" evidence="1">
    <location>
        <begin position="56"/>
        <end position="78"/>
    </location>
</feature>
<dbReference type="Pfam" id="PF16020">
    <property type="entry name" value="Deltameth_res"/>
    <property type="match status" value="1"/>
</dbReference>
<name>A0A310SA38_9HYME</name>
<dbReference type="InterPro" id="IPR031973">
    <property type="entry name" value="Deltameth_res_prag01"/>
</dbReference>